<evidence type="ECO:0000313" key="8">
    <source>
        <dbReference type="Proteomes" id="UP000287171"/>
    </source>
</evidence>
<evidence type="ECO:0000313" key="7">
    <source>
        <dbReference type="EMBL" id="GCE31550.1"/>
    </source>
</evidence>
<dbReference type="GO" id="GO:0003700">
    <property type="term" value="F:DNA-binding transcription factor activity"/>
    <property type="evidence" value="ECO:0007669"/>
    <property type="project" value="TreeGrafter"/>
</dbReference>
<gene>
    <name evidence="7" type="primary">acrR</name>
    <name evidence="7" type="ORF">KDA_70340</name>
</gene>
<feature type="DNA-binding region" description="H-T-H motif" evidence="5">
    <location>
        <begin position="40"/>
        <end position="59"/>
    </location>
</feature>
<evidence type="ECO:0000256" key="2">
    <source>
        <dbReference type="ARBA" id="ARBA00023015"/>
    </source>
</evidence>
<feature type="domain" description="HTH tetR-type" evidence="6">
    <location>
        <begin position="17"/>
        <end position="77"/>
    </location>
</feature>
<dbReference type="PRINTS" id="PR00455">
    <property type="entry name" value="HTHTETR"/>
</dbReference>
<keyword evidence="2" id="KW-0805">Transcription regulation</keyword>
<sequence>MKELDDSPMRKTKEDAALTRKRLLDAALESFHTNGYAATTLEDIARRAGITRGAIQWHFGSKADLFNTLVRECYQRVATQFQAIYTQGGTPLQALRRILLSWLTYPEQDADFRSMLELTLLKTEVSPELAEGMQEKIQGNRASIQFFAGLIQQGIAVGEIRPDVRPEAAATAALGIINGMTSLWLVDPTSFSLQSYAEDAVDLFLQGIARV</sequence>
<dbReference type="InterPro" id="IPR036271">
    <property type="entry name" value="Tet_transcr_reg_TetR-rel_C_sf"/>
</dbReference>
<name>A0A402BJM9_9CHLR</name>
<dbReference type="PANTHER" id="PTHR30055:SF240">
    <property type="entry name" value="HTH-TYPE TRANSCRIPTIONAL REGULATOR ACRR"/>
    <property type="match status" value="1"/>
</dbReference>
<dbReference type="InterPro" id="IPR050109">
    <property type="entry name" value="HTH-type_TetR-like_transc_reg"/>
</dbReference>
<keyword evidence="1" id="KW-0678">Repressor</keyword>
<accession>A0A402BJM9</accession>
<dbReference type="Pfam" id="PF00440">
    <property type="entry name" value="TetR_N"/>
    <property type="match status" value="1"/>
</dbReference>
<proteinExistence type="predicted"/>
<reference evidence="8" key="1">
    <citation type="submission" date="2018-12" db="EMBL/GenBank/DDBJ databases">
        <title>Tengunoibacter tsumagoiensis gen. nov., sp. nov., Dictyobacter kobayashii sp. nov., D. alpinus sp. nov., and D. joshuensis sp. nov. and description of Dictyobacteraceae fam. nov. within the order Ktedonobacterales isolated from Tengu-no-mugimeshi.</title>
        <authorList>
            <person name="Wang C.M."/>
            <person name="Zheng Y."/>
            <person name="Sakai Y."/>
            <person name="Toyoda A."/>
            <person name="Minakuchi Y."/>
            <person name="Abe K."/>
            <person name="Yokota A."/>
            <person name="Yabe S."/>
        </authorList>
    </citation>
    <scope>NUCLEOTIDE SEQUENCE [LARGE SCALE GENOMIC DNA]</scope>
    <source>
        <strain evidence="8">Uno16</strain>
    </source>
</reference>
<dbReference type="SUPFAM" id="SSF48498">
    <property type="entry name" value="Tetracyclin repressor-like, C-terminal domain"/>
    <property type="match status" value="1"/>
</dbReference>
<protein>
    <submittedName>
        <fullName evidence="7">DNA-binding transcriptional repressor AcrR</fullName>
    </submittedName>
</protein>
<dbReference type="Proteomes" id="UP000287171">
    <property type="component" value="Unassembled WGS sequence"/>
</dbReference>
<evidence type="ECO:0000256" key="4">
    <source>
        <dbReference type="ARBA" id="ARBA00023163"/>
    </source>
</evidence>
<keyword evidence="8" id="KW-1185">Reference proteome</keyword>
<evidence type="ECO:0000256" key="5">
    <source>
        <dbReference type="PROSITE-ProRule" id="PRU00335"/>
    </source>
</evidence>
<evidence type="ECO:0000256" key="1">
    <source>
        <dbReference type="ARBA" id="ARBA00022491"/>
    </source>
</evidence>
<keyword evidence="3 5" id="KW-0238">DNA-binding</keyword>
<keyword evidence="4" id="KW-0804">Transcription</keyword>
<evidence type="ECO:0000256" key="3">
    <source>
        <dbReference type="ARBA" id="ARBA00023125"/>
    </source>
</evidence>
<dbReference type="Pfam" id="PF08361">
    <property type="entry name" value="TetR_C_2"/>
    <property type="match status" value="1"/>
</dbReference>
<dbReference type="Gene3D" id="1.10.357.10">
    <property type="entry name" value="Tetracycline Repressor, domain 2"/>
    <property type="match status" value="1"/>
</dbReference>
<dbReference type="PROSITE" id="PS50977">
    <property type="entry name" value="HTH_TETR_2"/>
    <property type="match status" value="1"/>
</dbReference>
<dbReference type="InterPro" id="IPR013572">
    <property type="entry name" value="Tscrpt_reg_MAATS_C"/>
</dbReference>
<comment type="caution">
    <text evidence="7">The sequence shown here is derived from an EMBL/GenBank/DDBJ whole genome shotgun (WGS) entry which is preliminary data.</text>
</comment>
<dbReference type="GO" id="GO:0000976">
    <property type="term" value="F:transcription cis-regulatory region binding"/>
    <property type="evidence" value="ECO:0007669"/>
    <property type="project" value="TreeGrafter"/>
</dbReference>
<evidence type="ECO:0000259" key="6">
    <source>
        <dbReference type="PROSITE" id="PS50977"/>
    </source>
</evidence>
<dbReference type="AlphaFoldDB" id="A0A402BJM9"/>
<dbReference type="InterPro" id="IPR009057">
    <property type="entry name" value="Homeodomain-like_sf"/>
</dbReference>
<dbReference type="InterPro" id="IPR001647">
    <property type="entry name" value="HTH_TetR"/>
</dbReference>
<dbReference type="EMBL" id="BIFT01000002">
    <property type="protein sequence ID" value="GCE31550.1"/>
    <property type="molecule type" value="Genomic_DNA"/>
</dbReference>
<dbReference type="SUPFAM" id="SSF46689">
    <property type="entry name" value="Homeodomain-like"/>
    <property type="match status" value="1"/>
</dbReference>
<dbReference type="PANTHER" id="PTHR30055">
    <property type="entry name" value="HTH-TYPE TRANSCRIPTIONAL REGULATOR RUTR"/>
    <property type="match status" value="1"/>
</dbReference>
<organism evidence="7 8">
    <name type="scientific">Dictyobacter alpinus</name>
    <dbReference type="NCBI Taxonomy" id="2014873"/>
    <lineage>
        <taxon>Bacteria</taxon>
        <taxon>Bacillati</taxon>
        <taxon>Chloroflexota</taxon>
        <taxon>Ktedonobacteria</taxon>
        <taxon>Ktedonobacterales</taxon>
        <taxon>Dictyobacteraceae</taxon>
        <taxon>Dictyobacter</taxon>
    </lineage>
</organism>